<keyword evidence="4" id="KW-1185">Reference proteome</keyword>
<feature type="region of interest" description="Disordered" evidence="1">
    <location>
        <begin position="528"/>
        <end position="552"/>
    </location>
</feature>
<dbReference type="Proteomes" id="UP001152797">
    <property type="component" value="Unassembled WGS sequence"/>
</dbReference>
<evidence type="ECO:0000313" key="3">
    <source>
        <dbReference type="EMBL" id="CAL4789818.1"/>
    </source>
</evidence>
<dbReference type="AlphaFoldDB" id="A0A9P1D5R0"/>
<dbReference type="OrthoDB" id="439006at2759"/>
<evidence type="ECO:0000256" key="1">
    <source>
        <dbReference type="SAM" id="MobiDB-lite"/>
    </source>
</evidence>
<sequence length="816" mass="92361">MSEAKHEAMPVLVRALDNLLGTEDLRKEDGIYEREFRLILNIIYLQLLFTEDDRELVKFLEQGCGRMGASLCSLLFEAAMNCLDTDRILPIKKVILLFLRLLQRLLVIPDKVLYPLLEPRPGDTISFQRPRVMDFQAFTSLHSHQRQIRAKYSGSGYPAAVEEGLRLAEQYEDEFLASYSFHPSELDFMKDSEVLKDAYLRYEELRLLAGSSSRGGRLLSRQTRKARKRQELNVTDIHRLAAATASSYPSGASGGDGGSASTSRESSLSSSIRSQASIGSAVTEELNRNAIPQPSAMEWLQKYRQEYAAAPDTVQQLLAFARNRGGSLSFSEAQRLFHQGLHLKPEEEQEEPSEHPWLHPWLQSSDAELASDCPLADYGGYLSSDDDLDLHPNFRGERMQHFEPSQHSKAANGQTEDQYSRAELIFLAFIEMDRGAKGFLGESDLKPFAELTGFEGTESDWKEEFHALRQQCGGEINFRRFEQLVNDQSECGCYASDAQLQDLLILLKEFPGGFPGGFEADTFLNGGSYQGHGSNTAEPADPTPPDPTAEDAHRPLQQLKAENAALRERLASFEASAPAFVQTAEWLRTELPKLLAADYWQPTQVEIPILALRFTHANVNASLAFGDSHENNQENILKLFDQMFRNRVRPHEVEPLCVKLPQSLDDKKGIRSRNNRRLLALRALQSCRLETCIMVPCRVHSHSYYMYYEKFRSWFNHGDDGGPGWSIRSREGRSHHRGVIAFNNADAAIKGLKNLAMRREQAGSSFENERTFSLSELCEKLKKKQAGWDWEEETLTLQSEADPEWSSNPWAGWQHQ</sequence>
<accession>A0A9P1D5R0</accession>
<reference evidence="3 4" key="2">
    <citation type="submission" date="2024-05" db="EMBL/GenBank/DDBJ databases">
        <authorList>
            <person name="Chen Y."/>
            <person name="Shah S."/>
            <person name="Dougan E. K."/>
            <person name="Thang M."/>
            <person name="Chan C."/>
        </authorList>
    </citation>
    <scope>NUCLEOTIDE SEQUENCE [LARGE SCALE GENOMIC DNA]</scope>
</reference>
<comment type="caution">
    <text evidence="2">The sequence shown here is derived from an EMBL/GenBank/DDBJ whole genome shotgun (WGS) entry which is preliminary data.</text>
</comment>
<dbReference type="SUPFAM" id="SSF47473">
    <property type="entry name" value="EF-hand"/>
    <property type="match status" value="1"/>
</dbReference>
<name>A0A9P1D5R0_9DINO</name>
<dbReference type="EMBL" id="CAMXCT020003112">
    <property type="protein sequence ID" value="CAL1155881.1"/>
    <property type="molecule type" value="Genomic_DNA"/>
</dbReference>
<protein>
    <submittedName>
        <fullName evidence="3">Far11/STRP C-terminal domain-containing protein</fullName>
    </submittedName>
</protein>
<dbReference type="EMBL" id="CAMXCT030003112">
    <property type="protein sequence ID" value="CAL4789818.1"/>
    <property type="molecule type" value="Genomic_DNA"/>
</dbReference>
<feature type="compositionally biased region" description="Low complexity" evidence="1">
    <location>
        <begin position="259"/>
        <end position="274"/>
    </location>
</feature>
<proteinExistence type="predicted"/>
<feature type="region of interest" description="Disordered" evidence="1">
    <location>
        <begin position="245"/>
        <end position="274"/>
    </location>
</feature>
<organism evidence="2">
    <name type="scientific">Cladocopium goreaui</name>
    <dbReference type="NCBI Taxonomy" id="2562237"/>
    <lineage>
        <taxon>Eukaryota</taxon>
        <taxon>Sar</taxon>
        <taxon>Alveolata</taxon>
        <taxon>Dinophyceae</taxon>
        <taxon>Suessiales</taxon>
        <taxon>Symbiodiniaceae</taxon>
        <taxon>Cladocopium</taxon>
    </lineage>
</organism>
<dbReference type="EMBL" id="CAMXCT010003112">
    <property type="protein sequence ID" value="CAI4002506.1"/>
    <property type="molecule type" value="Genomic_DNA"/>
</dbReference>
<gene>
    <name evidence="2" type="ORF">C1SCF055_LOCUS28453</name>
</gene>
<evidence type="ECO:0000313" key="2">
    <source>
        <dbReference type="EMBL" id="CAI4002506.1"/>
    </source>
</evidence>
<feature type="region of interest" description="Disordered" evidence="1">
    <location>
        <begin position="796"/>
        <end position="816"/>
    </location>
</feature>
<reference evidence="2" key="1">
    <citation type="submission" date="2022-10" db="EMBL/GenBank/DDBJ databases">
        <authorList>
            <person name="Chen Y."/>
            <person name="Dougan E. K."/>
            <person name="Chan C."/>
            <person name="Rhodes N."/>
            <person name="Thang M."/>
        </authorList>
    </citation>
    <scope>NUCLEOTIDE SEQUENCE</scope>
</reference>
<dbReference type="InterPro" id="IPR011992">
    <property type="entry name" value="EF-hand-dom_pair"/>
</dbReference>
<evidence type="ECO:0000313" key="4">
    <source>
        <dbReference type="Proteomes" id="UP001152797"/>
    </source>
</evidence>